<evidence type="ECO:0000256" key="1">
    <source>
        <dbReference type="SAM" id="MobiDB-lite"/>
    </source>
</evidence>
<accession>G7YAL6</accession>
<evidence type="ECO:0000313" key="3">
    <source>
        <dbReference type="Proteomes" id="UP000008909"/>
    </source>
</evidence>
<gene>
    <name evidence="2" type="ORF">CLF_103908</name>
</gene>
<feature type="region of interest" description="Disordered" evidence="1">
    <location>
        <begin position="452"/>
        <end position="475"/>
    </location>
</feature>
<organism evidence="2 3">
    <name type="scientific">Clonorchis sinensis</name>
    <name type="common">Chinese liver fluke</name>
    <dbReference type="NCBI Taxonomy" id="79923"/>
    <lineage>
        <taxon>Eukaryota</taxon>
        <taxon>Metazoa</taxon>
        <taxon>Spiralia</taxon>
        <taxon>Lophotrochozoa</taxon>
        <taxon>Platyhelminthes</taxon>
        <taxon>Trematoda</taxon>
        <taxon>Digenea</taxon>
        <taxon>Opisthorchiida</taxon>
        <taxon>Opisthorchiata</taxon>
        <taxon>Opisthorchiidae</taxon>
        <taxon>Clonorchis</taxon>
    </lineage>
</organism>
<feature type="region of interest" description="Disordered" evidence="1">
    <location>
        <begin position="671"/>
        <end position="692"/>
    </location>
</feature>
<protein>
    <submittedName>
        <fullName evidence="2">Uncharacterized protein</fullName>
    </submittedName>
</protein>
<sequence>MAIGTRDQPVYDMRNHPTCTVSHQYRPLSTVKLLGIASTNPVTCVQRKLVGPSTSLITYQQEVTADCYVISLAGQPTDRCPHSFFFKCSTVYLPTLAGDVLTKVKVHALFDVICKWTDPQRNTTRVARISLVIAVETKHSLRFFEQLMKGICSVAIVWQWSWAKPAVRVKFLGETSKLRNRRPRKQLHIDVDTSYDLDFTEIPKSYSNSMRQRKQFEETQLKLIESLTQRLHIQTAAVNTATCYLTSCPKLDLMGLDWMKSLICWRSQLILFATAHMQHQEMPSNQLTLQRVHLRTWQASRRSIRMEERFDRNHGATARFLSEIQKVLVREYSGKHPTWILGFILRRRGKVLYEIQVDPGRRIRHTSQIWPTDAQILPTEPSELSLEMLLDSFDLGTIPENPLDAFSEAQPEHGLQPRRWTDRIRKPVRPLQVNPWLRSYINKLQGGGVGRNSTQVPLCRSHSGATTAEKPSPREIGQNFGALARPASSPVHIVLHFTHTRSTSKLKVCEGQKVLVRDHSGRHPTWVPGFILRRRGKVLYEIQVGPARCIRHTNQIRPTGAQILPTGPSELSLEMHLDTFDLGTIPEDLSAALSEARSEHGLQPRRWTDRIRKPVRPRQVKSRVRSYVNKLHPCSVSVRRNSTQIPLYRPKLGAASAEKPIPHKIGQEFETLAGPASSPDLIGRKSGPNSQS</sequence>
<keyword evidence="3" id="KW-1185">Reference proteome</keyword>
<proteinExistence type="predicted"/>
<reference evidence="2" key="1">
    <citation type="journal article" date="2011" name="Genome Biol.">
        <title>The draft genome of the carcinogenic human liver fluke Clonorchis sinensis.</title>
        <authorList>
            <person name="Wang X."/>
            <person name="Chen W."/>
            <person name="Huang Y."/>
            <person name="Sun J."/>
            <person name="Men J."/>
            <person name="Liu H."/>
            <person name="Luo F."/>
            <person name="Guo L."/>
            <person name="Lv X."/>
            <person name="Deng C."/>
            <person name="Zhou C."/>
            <person name="Fan Y."/>
            <person name="Li X."/>
            <person name="Huang L."/>
            <person name="Hu Y."/>
            <person name="Liang C."/>
            <person name="Hu X."/>
            <person name="Xu J."/>
            <person name="Yu X."/>
        </authorList>
    </citation>
    <scope>NUCLEOTIDE SEQUENCE [LARGE SCALE GENOMIC DNA]</scope>
    <source>
        <strain evidence="2">Henan</strain>
    </source>
</reference>
<dbReference type="Proteomes" id="UP000008909">
    <property type="component" value="Unassembled WGS sequence"/>
</dbReference>
<reference key="2">
    <citation type="submission" date="2011-10" db="EMBL/GenBank/DDBJ databases">
        <title>The genome and transcriptome sequence of Clonorchis sinensis provide insights into the carcinogenic liver fluke.</title>
        <authorList>
            <person name="Wang X."/>
            <person name="Huang Y."/>
            <person name="Chen W."/>
            <person name="Liu H."/>
            <person name="Guo L."/>
            <person name="Chen Y."/>
            <person name="Luo F."/>
            <person name="Zhou W."/>
            <person name="Sun J."/>
            <person name="Mao Q."/>
            <person name="Liang P."/>
            <person name="Zhou C."/>
            <person name="Tian Y."/>
            <person name="Men J."/>
            <person name="Lv X."/>
            <person name="Huang L."/>
            <person name="Zhou J."/>
            <person name="Hu Y."/>
            <person name="Li R."/>
            <person name="Zhang F."/>
            <person name="Lei H."/>
            <person name="Li X."/>
            <person name="Hu X."/>
            <person name="Liang C."/>
            <person name="Xu J."/>
            <person name="Wu Z."/>
            <person name="Yu X."/>
        </authorList>
    </citation>
    <scope>NUCLEOTIDE SEQUENCE</scope>
    <source>
        <strain>Henan</strain>
    </source>
</reference>
<evidence type="ECO:0000313" key="2">
    <source>
        <dbReference type="EMBL" id="GAA50000.1"/>
    </source>
</evidence>
<dbReference type="AlphaFoldDB" id="G7YAL6"/>
<name>G7YAL6_CLOSI</name>
<dbReference type="EMBL" id="DF143005">
    <property type="protein sequence ID" value="GAA50000.1"/>
    <property type="molecule type" value="Genomic_DNA"/>
</dbReference>